<protein>
    <submittedName>
        <fullName evidence="2">Terpene synthase, N-terminal domain</fullName>
    </submittedName>
</protein>
<evidence type="ECO:0000259" key="1">
    <source>
        <dbReference type="Pfam" id="PF01397"/>
    </source>
</evidence>
<dbReference type="GO" id="GO:0010333">
    <property type="term" value="F:terpene synthase activity"/>
    <property type="evidence" value="ECO:0007669"/>
    <property type="project" value="InterPro"/>
</dbReference>
<keyword evidence="3" id="KW-1185">Reference proteome</keyword>
<name>A0AAN8ZBU6_9MAGN</name>
<comment type="caution">
    <text evidence="2">The sequence shown here is derived from an EMBL/GenBank/DDBJ whole genome shotgun (WGS) entry which is preliminary data.</text>
</comment>
<dbReference type="SUPFAM" id="SSF48576">
    <property type="entry name" value="Terpenoid synthases"/>
    <property type="match status" value="1"/>
</dbReference>
<dbReference type="PANTHER" id="PTHR31225">
    <property type="entry name" value="OS04G0344100 PROTEIN-RELATED"/>
    <property type="match status" value="1"/>
</dbReference>
<feature type="domain" description="Terpene synthase N-terminal" evidence="1">
    <location>
        <begin position="13"/>
        <end position="65"/>
    </location>
</feature>
<gene>
    <name evidence="2" type="ORF">RJ641_002040</name>
</gene>
<feature type="non-terminal residue" evidence="2">
    <location>
        <position position="1"/>
    </location>
</feature>
<dbReference type="EMBL" id="JBAMMX010000010">
    <property type="protein sequence ID" value="KAK6932416.1"/>
    <property type="molecule type" value="Genomic_DNA"/>
</dbReference>
<dbReference type="Pfam" id="PF01397">
    <property type="entry name" value="Terpene_synth"/>
    <property type="match status" value="1"/>
</dbReference>
<proteinExistence type="predicted"/>
<dbReference type="InterPro" id="IPR008930">
    <property type="entry name" value="Terpenoid_cyclase/PrenylTrfase"/>
</dbReference>
<dbReference type="GO" id="GO:0016114">
    <property type="term" value="P:terpenoid biosynthetic process"/>
    <property type="evidence" value="ECO:0007669"/>
    <property type="project" value="InterPro"/>
</dbReference>
<dbReference type="AlphaFoldDB" id="A0AAN8ZBU6"/>
<dbReference type="Gene3D" id="1.50.10.130">
    <property type="entry name" value="Terpene synthase, N-terminal domain"/>
    <property type="match status" value="1"/>
</dbReference>
<reference evidence="2 3" key="1">
    <citation type="submission" date="2023-12" db="EMBL/GenBank/DDBJ databases">
        <title>A high-quality genome assembly for Dillenia turbinata (Dilleniales).</title>
        <authorList>
            <person name="Chanderbali A."/>
        </authorList>
    </citation>
    <scope>NUCLEOTIDE SEQUENCE [LARGE SCALE GENOMIC DNA]</scope>
    <source>
        <strain evidence="2">LSX21</strain>
        <tissue evidence="2">Leaf</tissue>
    </source>
</reference>
<dbReference type="InterPro" id="IPR036965">
    <property type="entry name" value="Terpene_synth_N_sf"/>
</dbReference>
<dbReference type="SUPFAM" id="SSF48239">
    <property type="entry name" value="Terpenoid cyclases/Protein prenyltransferases"/>
    <property type="match status" value="1"/>
</dbReference>
<dbReference type="InterPro" id="IPR050148">
    <property type="entry name" value="Terpene_synthase-like"/>
</dbReference>
<dbReference type="InterPro" id="IPR001906">
    <property type="entry name" value="Terpene_synth_N"/>
</dbReference>
<sequence>GKKYERDAQKLRMEKLGLAYLFEEEINEAEEGIASTKINNAGIGVNLYFSALCFRLLRQHGHDVSLGMLELYECSRLALEGEDELCEAKPLCNCKLREIHTHRNLAKKVEHLWCIAHRSKVAELERGDAPSSILCYMREANASEEMARTWERIIIQTLERINKIRVYQPPSGRTFVNLITNVARVAQRIYQYGDGFDDQDHETKADILSLLIEPLTLG</sequence>
<evidence type="ECO:0000313" key="2">
    <source>
        <dbReference type="EMBL" id="KAK6932416.1"/>
    </source>
</evidence>
<organism evidence="2 3">
    <name type="scientific">Dillenia turbinata</name>
    <dbReference type="NCBI Taxonomy" id="194707"/>
    <lineage>
        <taxon>Eukaryota</taxon>
        <taxon>Viridiplantae</taxon>
        <taxon>Streptophyta</taxon>
        <taxon>Embryophyta</taxon>
        <taxon>Tracheophyta</taxon>
        <taxon>Spermatophyta</taxon>
        <taxon>Magnoliopsida</taxon>
        <taxon>eudicotyledons</taxon>
        <taxon>Gunneridae</taxon>
        <taxon>Pentapetalae</taxon>
        <taxon>Dilleniales</taxon>
        <taxon>Dilleniaceae</taxon>
        <taxon>Dillenia</taxon>
    </lineage>
</organism>
<dbReference type="InterPro" id="IPR008949">
    <property type="entry name" value="Isoprenoid_synthase_dom_sf"/>
</dbReference>
<evidence type="ECO:0000313" key="3">
    <source>
        <dbReference type="Proteomes" id="UP001370490"/>
    </source>
</evidence>
<dbReference type="Gene3D" id="1.10.600.10">
    <property type="entry name" value="Farnesyl Diphosphate Synthase"/>
    <property type="match status" value="1"/>
</dbReference>
<dbReference type="Proteomes" id="UP001370490">
    <property type="component" value="Unassembled WGS sequence"/>
</dbReference>
<dbReference type="PANTHER" id="PTHR31225:SF94">
    <property type="entry name" value="ALPHA-FARNESENE SYNTHASE"/>
    <property type="match status" value="1"/>
</dbReference>
<accession>A0AAN8ZBU6</accession>